<dbReference type="AlphaFoldDB" id="A0A8X6VN21"/>
<keyword evidence="2" id="KW-1185">Reference proteome</keyword>
<comment type="caution">
    <text evidence="1">The sequence shown here is derived from an EMBL/GenBank/DDBJ whole genome shotgun (WGS) entry which is preliminary data.</text>
</comment>
<gene>
    <name evidence="1" type="ORF">TNCV_2449161</name>
</gene>
<name>A0A8X6VN21_TRICX</name>
<protein>
    <submittedName>
        <fullName evidence="1">Uncharacterized protein</fullName>
    </submittedName>
</protein>
<evidence type="ECO:0000313" key="2">
    <source>
        <dbReference type="Proteomes" id="UP000887159"/>
    </source>
</evidence>
<dbReference type="EMBL" id="BMAU01021315">
    <property type="protein sequence ID" value="GFY12725.1"/>
    <property type="molecule type" value="Genomic_DNA"/>
</dbReference>
<evidence type="ECO:0000313" key="1">
    <source>
        <dbReference type="EMBL" id="GFY12725.1"/>
    </source>
</evidence>
<dbReference type="Proteomes" id="UP000887159">
    <property type="component" value="Unassembled WGS sequence"/>
</dbReference>
<proteinExistence type="predicted"/>
<accession>A0A8X6VN21</accession>
<sequence length="171" mass="19885">MSTTENFKYAGIADIHYIYGRANYNGRAVLQMYHAQFPDREMLYYRIFLWLHHETRSFHVTRHDAGRRKVVRNPSLEESIFNVGADRPKSNTSFFTLHESVSQQINCRMLNENRLHLFQFQIVQALNSANFILRLTMNATIIGAAAGLHSSCVEQLWTVNVNIVLVKEAFY</sequence>
<reference evidence="1" key="1">
    <citation type="submission" date="2020-08" db="EMBL/GenBank/DDBJ databases">
        <title>Multicomponent nature underlies the extraordinary mechanical properties of spider dragline silk.</title>
        <authorList>
            <person name="Kono N."/>
            <person name="Nakamura H."/>
            <person name="Mori M."/>
            <person name="Yoshida Y."/>
            <person name="Ohtoshi R."/>
            <person name="Malay A.D."/>
            <person name="Moran D.A.P."/>
            <person name="Tomita M."/>
            <person name="Numata K."/>
            <person name="Arakawa K."/>
        </authorList>
    </citation>
    <scope>NUCLEOTIDE SEQUENCE</scope>
</reference>
<organism evidence="1 2">
    <name type="scientific">Trichonephila clavipes</name>
    <name type="common">Golden silk orbweaver</name>
    <name type="synonym">Nephila clavipes</name>
    <dbReference type="NCBI Taxonomy" id="2585209"/>
    <lineage>
        <taxon>Eukaryota</taxon>
        <taxon>Metazoa</taxon>
        <taxon>Ecdysozoa</taxon>
        <taxon>Arthropoda</taxon>
        <taxon>Chelicerata</taxon>
        <taxon>Arachnida</taxon>
        <taxon>Araneae</taxon>
        <taxon>Araneomorphae</taxon>
        <taxon>Entelegynae</taxon>
        <taxon>Araneoidea</taxon>
        <taxon>Nephilidae</taxon>
        <taxon>Trichonephila</taxon>
    </lineage>
</organism>